<reference evidence="4 5" key="1">
    <citation type="submission" date="2024-01" db="EMBL/GenBank/DDBJ databases">
        <title>Genome insights into Plantactinospora veratri sp. nov.</title>
        <authorList>
            <person name="Wang L."/>
        </authorList>
    </citation>
    <scope>NUCLEOTIDE SEQUENCE [LARGE SCALE GENOMIC DNA]</scope>
    <source>
        <strain evidence="4 5">NEAU-FHS4</strain>
    </source>
</reference>
<evidence type="ECO:0000256" key="1">
    <source>
        <dbReference type="ARBA" id="ARBA00022603"/>
    </source>
</evidence>
<dbReference type="Gene3D" id="3.40.50.150">
    <property type="entry name" value="Vaccinia Virus protein VP39"/>
    <property type="match status" value="1"/>
</dbReference>
<dbReference type="Proteomes" id="UP001339911">
    <property type="component" value="Unassembled WGS sequence"/>
</dbReference>
<comment type="caution">
    <text evidence="4">The sequence shown here is derived from an EMBL/GenBank/DDBJ whole genome shotgun (WGS) entry which is preliminary data.</text>
</comment>
<dbReference type="GO" id="GO:0032259">
    <property type="term" value="P:methylation"/>
    <property type="evidence" value="ECO:0007669"/>
    <property type="project" value="UniProtKB-KW"/>
</dbReference>
<dbReference type="CDD" id="cd02440">
    <property type="entry name" value="AdoMet_MTases"/>
    <property type="match status" value="1"/>
</dbReference>
<keyword evidence="5" id="KW-1185">Reference proteome</keyword>
<name>A0ABU7SGD5_9ACTN</name>
<dbReference type="InterPro" id="IPR029063">
    <property type="entry name" value="SAM-dependent_MTases_sf"/>
</dbReference>
<gene>
    <name evidence="4" type="ORF">V1634_19225</name>
</gene>
<protein>
    <submittedName>
        <fullName evidence="4">Class I SAM-dependent methyltransferase</fullName>
        <ecNumber evidence="4">2.1.1.-</ecNumber>
    </submittedName>
</protein>
<sequence>MSPISTIRAYEPDSGHVTAARIAEQLTFLAGRLPPPPARILDAGCGHGDLARALGQAGYAVLGVDADPVAVNSAAARGVAALSADLADYQDEHPFDVVLCSLSLHHMADLPGAVRRAWTLLRPGGTLVVDEFAWERADAATAGWYHDMAAVLGATGTLRPEPDGRPVEPSHAHWVERHRDGYRLHPGEAVVREIAGFFDIRETVRVPYLHRYLGDRLGDDADGLAVFTVLRDIERLRVADGGLTAVGLRLLARALPKGN</sequence>
<dbReference type="PANTHER" id="PTHR43464">
    <property type="entry name" value="METHYLTRANSFERASE"/>
    <property type="match status" value="1"/>
</dbReference>
<dbReference type="EC" id="2.1.1.-" evidence="4"/>
<keyword evidence="2 4" id="KW-0808">Transferase</keyword>
<dbReference type="GO" id="GO:0008168">
    <property type="term" value="F:methyltransferase activity"/>
    <property type="evidence" value="ECO:0007669"/>
    <property type="project" value="UniProtKB-KW"/>
</dbReference>
<proteinExistence type="predicted"/>
<evidence type="ECO:0000256" key="3">
    <source>
        <dbReference type="ARBA" id="ARBA00022691"/>
    </source>
</evidence>
<dbReference type="PANTHER" id="PTHR43464:SF19">
    <property type="entry name" value="UBIQUINONE BIOSYNTHESIS O-METHYLTRANSFERASE, MITOCHONDRIAL"/>
    <property type="match status" value="1"/>
</dbReference>
<dbReference type="EMBL" id="JAZGQL010000014">
    <property type="protein sequence ID" value="MEE6308970.1"/>
    <property type="molecule type" value="Genomic_DNA"/>
</dbReference>
<dbReference type="SUPFAM" id="SSF53335">
    <property type="entry name" value="S-adenosyl-L-methionine-dependent methyltransferases"/>
    <property type="match status" value="1"/>
</dbReference>
<accession>A0ABU7SGD5</accession>
<evidence type="ECO:0000256" key="2">
    <source>
        <dbReference type="ARBA" id="ARBA00022679"/>
    </source>
</evidence>
<dbReference type="Pfam" id="PF13489">
    <property type="entry name" value="Methyltransf_23"/>
    <property type="match status" value="1"/>
</dbReference>
<organism evidence="4 5">
    <name type="scientific">Plantactinospora veratri</name>
    <dbReference type="NCBI Taxonomy" id="1436122"/>
    <lineage>
        <taxon>Bacteria</taxon>
        <taxon>Bacillati</taxon>
        <taxon>Actinomycetota</taxon>
        <taxon>Actinomycetes</taxon>
        <taxon>Micromonosporales</taxon>
        <taxon>Micromonosporaceae</taxon>
        <taxon>Plantactinospora</taxon>
    </lineage>
</organism>
<evidence type="ECO:0000313" key="4">
    <source>
        <dbReference type="EMBL" id="MEE6308970.1"/>
    </source>
</evidence>
<keyword evidence="3" id="KW-0949">S-adenosyl-L-methionine</keyword>
<evidence type="ECO:0000313" key="5">
    <source>
        <dbReference type="Proteomes" id="UP001339911"/>
    </source>
</evidence>
<dbReference type="RefSeq" id="WP_331209254.1">
    <property type="nucleotide sequence ID" value="NZ_JAZGQL010000014.1"/>
</dbReference>
<keyword evidence="1 4" id="KW-0489">Methyltransferase</keyword>